<dbReference type="Gene3D" id="3.90.230.10">
    <property type="entry name" value="Creatinase/methionine aminopeptidase superfamily"/>
    <property type="match status" value="1"/>
</dbReference>
<dbReference type="EMBL" id="JAUSWJ010000001">
    <property type="protein sequence ID" value="MDQ0518483.1"/>
    <property type="molecule type" value="Genomic_DNA"/>
</dbReference>
<dbReference type="InterPro" id="IPR029149">
    <property type="entry name" value="Creatin/AminoP/Spt16_N"/>
</dbReference>
<proteinExistence type="inferred from homology"/>
<dbReference type="GO" id="GO:0004177">
    <property type="term" value="F:aminopeptidase activity"/>
    <property type="evidence" value="ECO:0007669"/>
    <property type="project" value="UniProtKB-KW"/>
</dbReference>
<evidence type="ECO:0000259" key="5">
    <source>
        <dbReference type="Pfam" id="PF01321"/>
    </source>
</evidence>
<keyword evidence="2" id="KW-0479">Metal-binding</keyword>
<reference evidence="7 8" key="1">
    <citation type="submission" date="2023-07" db="EMBL/GenBank/DDBJ databases">
        <title>Genomic Encyclopedia of Type Strains, Phase IV (KMG-IV): sequencing the most valuable type-strain genomes for metagenomic binning, comparative biology and taxonomic classification.</title>
        <authorList>
            <person name="Goeker M."/>
        </authorList>
    </citation>
    <scope>NUCLEOTIDE SEQUENCE [LARGE SCALE GENOMIC DNA]</scope>
    <source>
        <strain evidence="7 8">B1-1</strain>
    </source>
</reference>
<gene>
    <name evidence="7" type="ORF">QO015_004096</name>
</gene>
<keyword evidence="7" id="KW-0645">Protease</keyword>
<dbReference type="Proteomes" id="UP001223743">
    <property type="component" value="Unassembled WGS sequence"/>
</dbReference>
<dbReference type="InterPro" id="IPR033740">
    <property type="entry name" value="Pept_M24B"/>
</dbReference>
<protein>
    <submittedName>
        <fullName evidence="7">Xaa-Pro aminopeptidase</fullName>
        <ecNumber evidence="7">3.4.11.9</ecNumber>
    </submittedName>
</protein>
<evidence type="ECO:0000313" key="8">
    <source>
        <dbReference type="Proteomes" id="UP001223743"/>
    </source>
</evidence>
<dbReference type="Pfam" id="PF16189">
    <property type="entry name" value="Creatinase_N_2"/>
    <property type="match status" value="1"/>
</dbReference>
<evidence type="ECO:0000259" key="4">
    <source>
        <dbReference type="Pfam" id="PF00557"/>
    </source>
</evidence>
<accession>A0ABU0MBZ3</accession>
<dbReference type="RefSeq" id="WP_266284030.1">
    <property type="nucleotide sequence ID" value="NZ_JAPKNF010000004.1"/>
</dbReference>
<evidence type="ECO:0000313" key="7">
    <source>
        <dbReference type="EMBL" id="MDQ0518483.1"/>
    </source>
</evidence>
<evidence type="ECO:0000259" key="6">
    <source>
        <dbReference type="Pfam" id="PF16188"/>
    </source>
</evidence>
<dbReference type="PANTHER" id="PTHR43763">
    <property type="entry name" value="XAA-PRO AMINOPEPTIDASE 1"/>
    <property type="match status" value="1"/>
</dbReference>
<comment type="similarity">
    <text evidence="1">Belongs to the peptidase M24B family.</text>
</comment>
<dbReference type="InterPro" id="IPR032416">
    <property type="entry name" value="Peptidase_M24_C"/>
</dbReference>
<organism evidence="7 8">
    <name type="scientific">Kaistia geumhonensis</name>
    <dbReference type="NCBI Taxonomy" id="410839"/>
    <lineage>
        <taxon>Bacteria</taxon>
        <taxon>Pseudomonadati</taxon>
        <taxon>Pseudomonadota</taxon>
        <taxon>Alphaproteobacteria</taxon>
        <taxon>Hyphomicrobiales</taxon>
        <taxon>Kaistiaceae</taxon>
        <taxon>Kaistia</taxon>
    </lineage>
</organism>
<evidence type="ECO:0000256" key="3">
    <source>
        <dbReference type="ARBA" id="ARBA00022801"/>
    </source>
</evidence>
<feature type="domain" description="Creatinase N-terminal" evidence="5">
    <location>
        <begin position="17"/>
        <end position="149"/>
    </location>
</feature>
<dbReference type="EC" id="3.4.11.9" evidence="7"/>
<dbReference type="Pfam" id="PF16188">
    <property type="entry name" value="Peptidase_M24_C"/>
    <property type="match status" value="1"/>
</dbReference>
<dbReference type="PANTHER" id="PTHR43763:SF6">
    <property type="entry name" value="XAA-PRO AMINOPEPTIDASE 1"/>
    <property type="match status" value="1"/>
</dbReference>
<comment type="caution">
    <text evidence="7">The sequence shown here is derived from an EMBL/GenBank/DDBJ whole genome shotgun (WGS) entry which is preliminary data.</text>
</comment>
<dbReference type="InterPro" id="IPR000994">
    <property type="entry name" value="Pept_M24"/>
</dbReference>
<keyword evidence="8" id="KW-1185">Reference proteome</keyword>
<name>A0ABU0MBZ3_9HYPH</name>
<evidence type="ECO:0000256" key="2">
    <source>
        <dbReference type="ARBA" id="ARBA00022723"/>
    </source>
</evidence>
<feature type="domain" description="Peptidase M24" evidence="4">
    <location>
        <begin position="321"/>
        <end position="538"/>
    </location>
</feature>
<dbReference type="InterPro" id="IPR000587">
    <property type="entry name" value="Creatinase_N"/>
</dbReference>
<dbReference type="InterPro" id="IPR036005">
    <property type="entry name" value="Creatinase/aminopeptidase-like"/>
</dbReference>
<keyword evidence="7" id="KW-0031">Aminopeptidase</keyword>
<evidence type="ECO:0000256" key="1">
    <source>
        <dbReference type="ARBA" id="ARBA00008766"/>
    </source>
</evidence>
<dbReference type="SUPFAM" id="SSF53092">
    <property type="entry name" value="Creatinase/prolidase N-terminal domain"/>
    <property type="match status" value="2"/>
</dbReference>
<dbReference type="CDD" id="cd01085">
    <property type="entry name" value="APP"/>
    <property type="match status" value="1"/>
</dbReference>
<dbReference type="Pfam" id="PF01321">
    <property type="entry name" value="Creatinase_N"/>
    <property type="match status" value="1"/>
</dbReference>
<feature type="domain" description="Peptidase M24 C-terminal" evidence="6">
    <location>
        <begin position="550"/>
        <end position="609"/>
    </location>
</feature>
<sequence>MFQTFDAPSRSGPIGARLAALRAVLKKAGLSGFVVPHADEYQGEYIPAAAERLAYLTGFTGSAGAAVVLTEEAAVFVDGRYTLQVRDQVDGADFTYEHLVENPPHQWLKSRLKRGDRLGYDPRLMTLAEVRRLEAVAKAAGATLVPVEENPVDAIWHDRPAPPLAAVSLQAEPLAGEAAEAKIDRLRAILGEKDVDAAIIAQTDSIAWTFNIRGGDVPHNPVPLSFAILRREGAPSLYMDGRKLSNAVRDRLAGLADIKEETALAADLGALGASGAKVLIDPNLTPEALARAVSAAGGNLVEGADPVSLPKARKNEAELAGMRRAHRRDGVAMTRFLAWLAATAPSGGLTEIAAAKKLEAFRAETGEEDGQPLLEISFDTISGAGPNGAIVHYRVTEATDRAIEPGQLYLVDSGAQYRDGTTDITRTIAIGAPTAEMRDRFTRVLKGHIALSTARFPKGTTGAQLDTLARLALWQAGLDYDHGTGHGVGVFLQVHEGPARISKAGTVPLEPGMILSNEPGYYKTGAFGIRIENLIIVEPPSEIAGGDRPMHSFETLTLAPIDRSLIEPALMSADEIAWLDAYHARVRATLQPSLESEALEFLIAATQPLLA</sequence>
<dbReference type="Gene3D" id="3.40.350.10">
    <property type="entry name" value="Creatinase/prolidase N-terminal domain"/>
    <property type="match status" value="2"/>
</dbReference>
<keyword evidence="3 7" id="KW-0378">Hydrolase</keyword>
<dbReference type="Pfam" id="PF00557">
    <property type="entry name" value="Peptidase_M24"/>
    <property type="match status" value="1"/>
</dbReference>
<dbReference type="SUPFAM" id="SSF55920">
    <property type="entry name" value="Creatinase/aminopeptidase"/>
    <property type="match status" value="1"/>
</dbReference>
<dbReference type="InterPro" id="IPR050422">
    <property type="entry name" value="X-Pro_aminopeptidase_P"/>
</dbReference>